<comment type="caution">
    <text evidence="10">The sequence shown here is derived from an EMBL/GenBank/DDBJ whole genome shotgun (WGS) entry which is preliminary data.</text>
</comment>
<evidence type="ECO:0000259" key="9">
    <source>
        <dbReference type="Pfam" id="PF25963"/>
    </source>
</evidence>
<organism evidence="10 11">
    <name type="scientific">Pseudacidovorax intermedius</name>
    <dbReference type="NCBI Taxonomy" id="433924"/>
    <lineage>
        <taxon>Bacteria</taxon>
        <taxon>Pseudomonadati</taxon>
        <taxon>Pseudomonadota</taxon>
        <taxon>Betaproteobacteria</taxon>
        <taxon>Burkholderiales</taxon>
        <taxon>Comamonadaceae</taxon>
        <taxon>Pseudacidovorax</taxon>
    </lineage>
</organism>
<evidence type="ECO:0000256" key="1">
    <source>
        <dbReference type="ARBA" id="ARBA00009477"/>
    </source>
</evidence>
<comment type="similarity">
    <text evidence="1">Belongs to the membrane fusion protein (MFP) (TC 8.A.1) family.</text>
</comment>
<dbReference type="NCBIfam" id="TIGR01730">
    <property type="entry name" value="RND_mfp"/>
    <property type="match status" value="1"/>
</dbReference>
<feature type="domain" description="Multidrug resistance protein MdtA-like barrel-sandwich hybrid" evidence="8">
    <location>
        <begin position="57"/>
        <end position="197"/>
    </location>
</feature>
<keyword evidence="3 7" id="KW-1133">Transmembrane helix</keyword>
<evidence type="ECO:0000259" key="8">
    <source>
        <dbReference type="Pfam" id="PF25917"/>
    </source>
</evidence>
<keyword evidence="11" id="KW-1185">Reference proteome</keyword>
<dbReference type="InterPro" id="IPR058634">
    <property type="entry name" value="AaeA-lik-b-barrel"/>
</dbReference>
<dbReference type="PANTHER" id="PTHR30367:SF12">
    <property type="entry name" value="P-HYDROXYBENZOIC ACID EFFLUX PUMP SUBUNIT AAEA"/>
    <property type="match status" value="1"/>
</dbReference>
<protein>
    <submittedName>
        <fullName evidence="10">RND family efflux transporter MFP subunit</fullName>
    </submittedName>
</protein>
<proteinExistence type="inferred from homology"/>
<evidence type="ECO:0000256" key="2">
    <source>
        <dbReference type="ARBA" id="ARBA00022692"/>
    </source>
</evidence>
<keyword evidence="5" id="KW-0175">Coiled coil</keyword>
<dbReference type="Proteomes" id="UP000255265">
    <property type="component" value="Unassembled WGS sequence"/>
</dbReference>
<keyword evidence="2 7" id="KW-0812">Transmembrane</keyword>
<evidence type="ECO:0000256" key="5">
    <source>
        <dbReference type="SAM" id="Coils"/>
    </source>
</evidence>
<feature type="coiled-coil region" evidence="5">
    <location>
        <begin position="141"/>
        <end position="168"/>
    </location>
</feature>
<evidence type="ECO:0000256" key="4">
    <source>
        <dbReference type="ARBA" id="ARBA00023136"/>
    </source>
</evidence>
<dbReference type="SUPFAM" id="SSF111369">
    <property type="entry name" value="HlyD-like secretion proteins"/>
    <property type="match status" value="1"/>
</dbReference>
<dbReference type="Pfam" id="PF25917">
    <property type="entry name" value="BSH_RND"/>
    <property type="match status" value="1"/>
</dbReference>
<feature type="transmembrane region" description="Helical" evidence="7">
    <location>
        <begin position="20"/>
        <end position="40"/>
    </location>
</feature>
<dbReference type="GO" id="GO:0016020">
    <property type="term" value="C:membrane"/>
    <property type="evidence" value="ECO:0007669"/>
    <property type="project" value="InterPro"/>
</dbReference>
<name>A0A370FCP4_9BURK</name>
<dbReference type="OrthoDB" id="9811754at2"/>
<reference evidence="10 11" key="1">
    <citation type="submission" date="2018-07" db="EMBL/GenBank/DDBJ databases">
        <title>Genomic Encyclopedia of Type Strains, Phase IV (KMG-IV): sequencing the most valuable type-strain genomes for metagenomic binning, comparative biology and taxonomic classification.</title>
        <authorList>
            <person name="Goeker M."/>
        </authorList>
    </citation>
    <scope>NUCLEOTIDE SEQUENCE [LARGE SCALE GENOMIC DNA]</scope>
    <source>
        <strain evidence="10 11">DSM 21352</strain>
    </source>
</reference>
<feature type="region of interest" description="Disordered" evidence="6">
    <location>
        <begin position="305"/>
        <end position="350"/>
    </location>
</feature>
<evidence type="ECO:0000256" key="3">
    <source>
        <dbReference type="ARBA" id="ARBA00022989"/>
    </source>
</evidence>
<dbReference type="Gene3D" id="2.40.30.170">
    <property type="match status" value="1"/>
</dbReference>
<evidence type="ECO:0000313" key="10">
    <source>
        <dbReference type="EMBL" id="RDI22709.1"/>
    </source>
</evidence>
<feature type="domain" description="p-hydroxybenzoic acid efflux pump subunit AaeA-like beta-barrel" evidence="9">
    <location>
        <begin position="200"/>
        <end position="296"/>
    </location>
</feature>
<keyword evidence="4 7" id="KW-0472">Membrane</keyword>
<feature type="compositionally biased region" description="Basic and acidic residues" evidence="6">
    <location>
        <begin position="341"/>
        <end position="350"/>
    </location>
</feature>
<dbReference type="Gene3D" id="2.40.50.100">
    <property type="match status" value="1"/>
</dbReference>
<dbReference type="InterPro" id="IPR050393">
    <property type="entry name" value="MFP_Efflux_Pump"/>
</dbReference>
<dbReference type="AlphaFoldDB" id="A0A370FCP4"/>
<sequence length="350" mass="36798">MTTTSTTTTTRSRALAAQSARVLLTLGMVALAVWAGLRLWDHYELAPWTRDGRVRANVVQVAPDVSGLVSAVRVQDNQAVKAGEVLFEIDPARFALAVQQARVGVQSAQVSLAQARREDARNASLSDLVPRELREQSRTRVDAAAATLARAEVELHTAELNLQRATVRAPVDGWVTNLELRTGAYAAAGRGAMAVVDRGSFYVEGYFEETKLARIHPGDAVRVTPMGSRVPLAGRVQSIAAGIADRDRSTGANLLPSVNPTFNWVRLAQRVPVRVQLDAQPDATGLVAGQTVLVEVVAQGDAAAAHGTTSPARGHAPAANPGAALAVPQDQGHAGPATPGHGDRAQGGRA</sequence>
<dbReference type="PANTHER" id="PTHR30367">
    <property type="entry name" value="P-HYDROXYBENZOIC ACID EFFLUX PUMP SUBUNIT AAEA-RELATED"/>
    <property type="match status" value="1"/>
</dbReference>
<dbReference type="InterPro" id="IPR006143">
    <property type="entry name" value="RND_pump_MFP"/>
</dbReference>
<feature type="compositionally biased region" description="Low complexity" evidence="6">
    <location>
        <begin position="311"/>
        <end position="328"/>
    </location>
</feature>
<dbReference type="InterPro" id="IPR058625">
    <property type="entry name" value="MdtA-like_BSH"/>
</dbReference>
<dbReference type="STRING" id="433924.NS331_21925"/>
<accession>A0A370FCP4</accession>
<dbReference type="GO" id="GO:0022857">
    <property type="term" value="F:transmembrane transporter activity"/>
    <property type="evidence" value="ECO:0007669"/>
    <property type="project" value="InterPro"/>
</dbReference>
<dbReference type="Pfam" id="PF25963">
    <property type="entry name" value="Beta-barrel_AAEA"/>
    <property type="match status" value="1"/>
</dbReference>
<dbReference type="EMBL" id="QQAV01000007">
    <property type="protein sequence ID" value="RDI22709.1"/>
    <property type="molecule type" value="Genomic_DNA"/>
</dbReference>
<evidence type="ECO:0000313" key="11">
    <source>
        <dbReference type="Proteomes" id="UP000255265"/>
    </source>
</evidence>
<gene>
    <name evidence="10" type="ORF">DFR41_107112</name>
</gene>
<dbReference type="RefSeq" id="WP_114803684.1">
    <property type="nucleotide sequence ID" value="NZ_QQAV01000007.1"/>
</dbReference>
<evidence type="ECO:0000256" key="7">
    <source>
        <dbReference type="SAM" id="Phobius"/>
    </source>
</evidence>
<evidence type="ECO:0000256" key="6">
    <source>
        <dbReference type="SAM" id="MobiDB-lite"/>
    </source>
</evidence>